<dbReference type="AlphaFoldDB" id="A0A7C3WSA9"/>
<accession>A0A7C3WSA9</accession>
<proteinExistence type="predicted"/>
<evidence type="ECO:0000313" key="1">
    <source>
        <dbReference type="EMBL" id="HGB31770.1"/>
    </source>
</evidence>
<comment type="caution">
    <text evidence="1">The sequence shown here is derived from an EMBL/GenBank/DDBJ whole genome shotgun (WGS) entry which is preliminary data.</text>
</comment>
<sequence length="182" mass="21377">MTIIGPTGRIGSGKTTLSAYIQEKYNFQKLSFVDKILIPELRRRKKLINRKNLQQIGREFYLRSGDIKLTEWLLEGIDLTAKWIIDDIRYPTTADFIRTKFPNNFWIIGVKVDTKIRFQRVIDRGEEGKISYEDFLKMDSASTEEQIEEVLSQVDYLIENNGTLAELYEQCDRVMREILSKK</sequence>
<dbReference type="PANTHER" id="PTHR41930:SF1">
    <property type="entry name" value="DEPHOSPHO-COA KINASE"/>
    <property type="match status" value="1"/>
</dbReference>
<reference evidence="1" key="1">
    <citation type="journal article" date="2020" name="mSystems">
        <title>Genome- and Community-Level Interaction Insights into Carbon Utilization and Element Cycling Functions of Hydrothermarchaeota in Hydrothermal Sediment.</title>
        <authorList>
            <person name="Zhou Z."/>
            <person name="Liu Y."/>
            <person name="Xu W."/>
            <person name="Pan J."/>
            <person name="Luo Z.H."/>
            <person name="Li M."/>
        </authorList>
    </citation>
    <scope>NUCLEOTIDE SEQUENCE [LARGE SCALE GENOMIC DNA]</scope>
    <source>
        <strain evidence="1">SpSt-751</strain>
    </source>
</reference>
<evidence type="ECO:0008006" key="2">
    <source>
        <dbReference type="Google" id="ProtNLM"/>
    </source>
</evidence>
<protein>
    <recommendedName>
        <fullName evidence="2">Dephospho-CoA kinase</fullName>
    </recommendedName>
</protein>
<name>A0A7C3WSA9_9BACT</name>
<dbReference type="PANTHER" id="PTHR41930">
    <property type="entry name" value="UPF0200 PROTEIN MJ1399"/>
    <property type="match status" value="1"/>
</dbReference>
<dbReference type="InterPro" id="IPR027417">
    <property type="entry name" value="P-loop_NTPase"/>
</dbReference>
<dbReference type="Gene3D" id="3.40.50.300">
    <property type="entry name" value="P-loop containing nucleotide triphosphate hydrolases"/>
    <property type="match status" value="1"/>
</dbReference>
<organism evidence="1">
    <name type="scientific">Dictyoglomus turgidum</name>
    <dbReference type="NCBI Taxonomy" id="513050"/>
    <lineage>
        <taxon>Bacteria</taxon>
        <taxon>Pseudomonadati</taxon>
        <taxon>Dictyoglomota</taxon>
        <taxon>Dictyoglomia</taxon>
        <taxon>Dictyoglomales</taxon>
        <taxon>Dictyoglomaceae</taxon>
        <taxon>Dictyoglomus</taxon>
    </lineage>
</organism>
<dbReference type="EMBL" id="DTGA01000207">
    <property type="protein sequence ID" value="HGB31770.1"/>
    <property type="molecule type" value="Genomic_DNA"/>
</dbReference>
<dbReference type="SUPFAM" id="SSF52540">
    <property type="entry name" value="P-loop containing nucleoside triphosphate hydrolases"/>
    <property type="match status" value="1"/>
</dbReference>
<gene>
    <name evidence="1" type="ORF">ENV35_07860</name>
</gene>